<dbReference type="EMBL" id="GBXM01051944">
    <property type="protein sequence ID" value="JAH56633.1"/>
    <property type="molecule type" value="Transcribed_RNA"/>
</dbReference>
<organism evidence="1">
    <name type="scientific">Anguilla anguilla</name>
    <name type="common">European freshwater eel</name>
    <name type="synonym">Muraena anguilla</name>
    <dbReference type="NCBI Taxonomy" id="7936"/>
    <lineage>
        <taxon>Eukaryota</taxon>
        <taxon>Metazoa</taxon>
        <taxon>Chordata</taxon>
        <taxon>Craniata</taxon>
        <taxon>Vertebrata</taxon>
        <taxon>Euteleostomi</taxon>
        <taxon>Actinopterygii</taxon>
        <taxon>Neopterygii</taxon>
        <taxon>Teleostei</taxon>
        <taxon>Anguilliformes</taxon>
        <taxon>Anguillidae</taxon>
        <taxon>Anguilla</taxon>
    </lineage>
</organism>
<evidence type="ECO:0000313" key="1">
    <source>
        <dbReference type="EMBL" id="JAH56633.1"/>
    </source>
</evidence>
<sequence length="35" mass="4025">MFQGSNISLPLFFLPWESCIVRRGGREPILTLCRS</sequence>
<reference evidence="1" key="2">
    <citation type="journal article" date="2015" name="Fish Shellfish Immunol.">
        <title>Early steps in the European eel (Anguilla anguilla)-Vibrio vulnificus interaction in the gills: Role of the RtxA13 toxin.</title>
        <authorList>
            <person name="Callol A."/>
            <person name="Pajuelo D."/>
            <person name="Ebbesson L."/>
            <person name="Teles M."/>
            <person name="MacKenzie S."/>
            <person name="Amaro C."/>
        </authorList>
    </citation>
    <scope>NUCLEOTIDE SEQUENCE</scope>
</reference>
<protein>
    <submittedName>
        <fullName evidence="1">Uncharacterized protein</fullName>
    </submittedName>
</protein>
<dbReference type="AlphaFoldDB" id="A0A0E9TV75"/>
<reference evidence="1" key="1">
    <citation type="submission" date="2014-11" db="EMBL/GenBank/DDBJ databases">
        <authorList>
            <person name="Amaro Gonzalez C."/>
        </authorList>
    </citation>
    <scope>NUCLEOTIDE SEQUENCE</scope>
</reference>
<accession>A0A0E9TV75</accession>
<name>A0A0E9TV75_ANGAN</name>
<proteinExistence type="predicted"/>